<gene>
    <name evidence="14" type="ORF">L596_025594</name>
</gene>
<evidence type="ECO:0000256" key="11">
    <source>
        <dbReference type="RuleBase" id="RU004396"/>
    </source>
</evidence>
<evidence type="ECO:0000256" key="4">
    <source>
        <dbReference type="ARBA" id="ARBA00022692"/>
    </source>
</evidence>
<dbReference type="EMBL" id="AZBU02000009">
    <property type="protein sequence ID" value="TKR65144.1"/>
    <property type="molecule type" value="Genomic_DNA"/>
</dbReference>
<evidence type="ECO:0000256" key="2">
    <source>
        <dbReference type="ARBA" id="ARBA00004673"/>
    </source>
</evidence>
<evidence type="ECO:0000256" key="9">
    <source>
        <dbReference type="ARBA" id="ARBA00023128"/>
    </source>
</evidence>
<evidence type="ECO:0000256" key="3">
    <source>
        <dbReference type="ARBA" id="ARBA00005553"/>
    </source>
</evidence>
<dbReference type="InterPro" id="IPR036418">
    <property type="entry name" value="Cyt_c_oxidase_su6a_sf"/>
</dbReference>
<name>A0A4U5M892_STECR</name>
<evidence type="ECO:0000256" key="10">
    <source>
        <dbReference type="ARBA" id="ARBA00023136"/>
    </source>
</evidence>
<protein>
    <recommendedName>
        <fullName evidence="12">Cytochrome c oxidase subunit</fullName>
    </recommendedName>
    <alternativeName>
        <fullName evidence="12">Cytochrome c oxidase polypeptide VIa</fullName>
    </alternativeName>
</protein>
<dbReference type="PANTHER" id="PTHR11504:SF0">
    <property type="entry name" value="CYTOCHROME C OXIDASE SUBUNIT"/>
    <property type="match status" value="1"/>
</dbReference>
<keyword evidence="7 13" id="KW-1133">Transmembrane helix</keyword>
<comment type="similarity">
    <text evidence="3 11">Belongs to the cytochrome c oxidase subunit 6A family.</text>
</comment>
<dbReference type="Pfam" id="PF02046">
    <property type="entry name" value="COX6A"/>
    <property type="match status" value="1"/>
</dbReference>
<evidence type="ECO:0000256" key="1">
    <source>
        <dbReference type="ARBA" id="ARBA00004434"/>
    </source>
</evidence>
<organism evidence="14 15">
    <name type="scientific">Steinernema carpocapsae</name>
    <name type="common">Entomopathogenic nematode</name>
    <dbReference type="NCBI Taxonomy" id="34508"/>
    <lineage>
        <taxon>Eukaryota</taxon>
        <taxon>Metazoa</taxon>
        <taxon>Ecdysozoa</taxon>
        <taxon>Nematoda</taxon>
        <taxon>Chromadorea</taxon>
        <taxon>Rhabditida</taxon>
        <taxon>Tylenchina</taxon>
        <taxon>Panagrolaimomorpha</taxon>
        <taxon>Strongyloidoidea</taxon>
        <taxon>Steinernematidae</taxon>
        <taxon>Steinernema</taxon>
    </lineage>
</organism>
<keyword evidence="10 12" id="KW-0472">Membrane</keyword>
<reference evidence="14 15" key="2">
    <citation type="journal article" date="2019" name="G3 (Bethesda)">
        <title>Hybrid Assembly of the Genome of the Entomopathogenic Nematode Steinernema carpocapsae Identifies the X-Chromosome.</title>
        <authorList>
            <person name="Serra L."/>
            <person name="Macchietto M."/>
            <person name="Macias-Munoz A."/>
            <person name="McGill C.J."/>
            <person name="Rodriguez I.M."/>
            <person name="Rodriguez B."/>
            <person name="Murad R."/>
            <person name="Mortazavi A."/>
        </authorList>
    </citation>
    <scope>NUCLEOTIDE SEQUENCE [LARGE SCALE GENOMIC DNA]</scope>
    <source>
        <strain evidence="14 15">ALL</strain>
    </source>
</reference>
<evidence type="ECO:0000256" key="7">
    <source>
        <dbReference type="ARBA" id="ARBA00022989"/>
    </source>
</evidence>
<proteinExistence type="inferred from homology"/>
<evidence type="ECO:0000313" key="14">
    <source>
        <dbReference type="EMBL" id="TKR65144.1"/>
    </source>
</evidence>
<evidence type="ECO:0000256" key="5">
    <source>
        <dbReference type="ARBA" id="ARBA00022792"/>
    </source>
</evidence>
<evidence type="ECO:0000313" key="15">
    <source>
        <dbReference type="Proteomes" id="UP000298663"/>
    </source>
</evidence>
<keyword evidence="6" id="KW-0809">Transit peptide</keyword>
<evidence type="ECO:0000256" key="8">
    <source>
        <dbReference type="ARBA" id="ARBA00023002"/>
    </source>
</evidence>
<comment type="caution">
    <text evidence="14">The sequence shown here is derived from an EMBL/GenBank/DDBJ whole genome shotgun (WGS) entry which is preliminary data.</text>
</comment>
<sequence length="133" mass="15294">MSLIQRIALRARTGVATRMVAQRNSSGGFYGSNNFDDFGKGMTHQLKTAEGTKETWKKIFFVCSIPCLLMTMYAAWADHKKHHAAPRPDYVEYSYLNVRNKPFPWGDGNHSLFHNKSEQYVPGVGYEKEREHH</sequence>
<dbReference type="OrthoDB" id="5947505at2759"/>
<dbReference type="FunFam" id="4.10.95.10:FF:000003">
    <property type="entry name" value="Cytochrome c oxidase subunit 6A, mitochondrial"/>
    <property type="match status" value="1"/>
</dbReference>
<dbReference type="STRING" id="34508.A0A4U5M892"/>
<dbReference type="GO" id="GO:0005743">
    <property type="term" value="C:mitochondrial inner membrane"/>
    <property type="evidence" value="ECO:0007669"/>
    <property type="project" value="UniProtKB-SubCell"/>
</dbReference>
<dbReference type="UniPathway" id="UPA00705"/>
<keyword evidence="9 12" id="KW-0496">Mitochondrion</keyword>
<keyword evidence="5 12" id="KW-0999">Mitochondrion inner membrane</keyword>
<dbReference type="GO" id="GO:0030234">
    <property type="term" value="F:enzyme regulator activity"/>
    <property type="evidence" value="ECO:0007669"/>
    <property type="project" value="TreeGrafter"/>
</dbReference>
<keyword evidence="8" id="KW-0560">Oxidoreductase</keyword>
<evidence type="ECO:0000256" key="13">
    <source>
        <dbReference type="SAM" id="Phobius"/>
    </source>
</evidence>
<dbReference type="InterPro" id="IPR001349">
    <property type="entry name" value="Cyt_c_oxidase_su6a"/>
</dbReference>
<dbReference type="SUPFAM" id="SSF81411">
    <property type="entry name" value="Mitochondrial cytochrome c oxidase subunit VIa"/>
    <property type="match status" value="1"/>
</dbReference>
<dbReference type="GO" id="GO:0006123">
    <property type="term" value="P:mitochondrial electron transport, cytochrome c to oxygen"/>
    <property type="evidence" value="ECO:0007669"/>
    <property type="project" value="TreeGrafter"/>
</dbReference>
<dbReference type="PROSITE" id="PS01329">
    <property type="entry name" value="COX6A"/>
    <property type="match status" value="1"/>
</dbReference>
<dbReference type="AlphaFoldDB" id="A0A4U5M892"/>
<evidence type="ECO:0000256" key="12">
    <source>
        <dbReference type="RuleBase" id="RU004397"/>
    </source>
</evidence>
<comment type="pathway">
    <text evidence="2">Energy metabolism; oxidative phosphorylation.</text>
</comment>
<dbReference type="PANTHER" id="PTHR11504">
    <property type="entry name" value="CYTOCHROME C OXIDASE POLYPEPTIDE VIA"/>
    <property type="match status" value="1"/>
</dbReference>
<dbReference type="InterPro" id="IPR018507">
    <property type="entry name" value="Cyt_c_oxidase_su6a_CS"/>
</dbReference>
<keyword evidence="4 13" id="KW-0812">Transmembrane</keyword>
<comment type="subcellular location">
    <subcellularLocation>
        <location evidence="1">Mitochondrion inner membrane</location>
        <topology evidence="1">Single-pass membrane protein</topology>
    </subcellularLocation>
</comment>
<accession>A0A4U5M892</accession>
<reference evidence="14 15" key="1">
    <citation type="journal article" date="2015" name="Genome Biol.">
        <title>Comparative genomics of Steinernema reveals deeply conserved gene regulatory networks.</title>
        <authorList>
            <person name="Dillman A.R."/>
            <person name="Macchietto M."/>
            <person name="Porter C.F."/>
            <person name="Rogers A."/>
            <person name="Williams B."/>
            <person name="Antoshechkin I."/>
            <person name="Lee M.M."/>
            <person name="Goodwin Z."/>
            <person name="Lu X."/>
            <person name="Lewis E.E."/>
            <person name="Goodrich-Blair H."/>
            <person name="Stock S.P."/>
            <person name="Adams B.J."/>
            <person name="Sternberg P.W."/>
            <person name="Mortazavi A."/>
        </authorList>
    </citation>
    <scope>NUCLEOTIDE SEQUENCE [LARGE SCALE GENOMIC DNA]</scope>
    <source>
        <strain evidence="14 15">ALL</strain>
    </source>
</reference>
<dbReference type="Gene3D" id="4.10.95.10">
    <property type="entry name" value="Cytochrome c oxidase, subunit VIa"/>
    <property type="match status" value="1"/>
</dbReference>
<feature type="transmembrane region" description="Helical" evidence="13">
    <location>
        <begin position="59"/>
        <end position="77"/>
    </location>
</feature>
<keyword evidence="15" id="KW-1185">Reference proteome</keyword>
<dbReference type="GO" id="GO:0016491">
    <property type="term" value="F:oxidoreductase activity"/>
    <property type="evidence" value="ECO:0007669"/>
    <property type="project" value="UniProtKB-KW"/>
</dbReference>
<dbReference type="Proteomes" id="UP000298663">
    <property type="component" value="Unassembled WGS sequence"/>
</dbReference>
<evidence type="ECO:0000256" key="6">
    <source>
        <dbReference type="ARBA" id="ARBA00022946"/>
    </source>
</evidence>